<dbReference type="GO" id="GO:0035269">
    <property type="term" value="P:protein O-linked glycosylation via mannose"/>
    <property type="evidence" value="ECO:0007669"/>
    <property type="project" value="TreeGrafter"/>
</dbReference>
<evidence type="ECO:0000256" key="3">
    <source>
        <dbReference type="ARBA" id="ARBA00004922"/>
    </source>
</evidence>
<dbReference type="UniPathway" id="UPA00378"/>
<dbReference type="GO" id="GO:0046872">
    <property type="term" value="F:metal ion binding"/>
    <property type="evidence" value="ECO:0007669"/>
    <property type="project" value="UniProtKB-KW"/>
</dbReference>
<evidence type="ECO:0000256" key="1">
    <source>
        <dbReference type="ARBA" id="ARBA00001936"/>
    </source>
</evidence>
<evidence type="ECO:0000256" key="4">
    <source>
        <dbReference type="ARBA" id="ARBA00008539"/>
    </source>
</evidence>
<gene>
    <name evidence="22" type="ORF">Ocin01_05502</name>
</gene>
<dbReference type="OrthoDB" id="6479716at2759"/>
<organism evidence="22 23">
    <name type="scientific">Orchesella cincta</name>
    <name type="common">Springtail</name>
    <name type="synonym">Podura cincta</name>
    <dbReference type="NCBI Taxonomy" id="48709"/>
    <lineage>
        <taxon>Eukaryota</taxon>
        <taxon>Metazoa</taxon>
        <taxon>Ecdysozoa</taxon>
        <taxon>Arthropoda</taxon>
        <taxon>Hexapoda</taxon>
        <taxon>Collembola</taxon>
        <taxon>Entomobryomorpha</taxon>
        <taxon>Entomobryoidea</taxon>
        <taxon>Orchesellidae</taxon>
        <taxon>Orchesellinae</taxon>
        <taxon>Orchesella</taxon>
    </lineage>
</organism>
<dbReference type="AlphaFoldDB" id="A0A1D2N7B9"/>
<keyword evidence="10" id="KW-0735">Signal-anchor</keyword>
<evidence type="ECO:0000256" key="9">
    <source>
        <dbReference type="ARBA" id="ARBA00022723"/>
    </source>
</evidence>
<keyword evidence="15" id="KW-0464">Manganese</keyword>
<keyword evidence="12" id="KW-0333">Golgi apparatus</keyword>
<feature type="transmembrane region" description="Helical" evidence="21">
    <location>
        <begin position="20"/>
        <end position="37"/>
    </location>
</feature>
<dbReference type="InterPro" id="IPR043189">
    <property type="entry name" value="B4GAT1"/>
</dbReference>
<accession>A0A1D2N7B9</accession>
<keyword evidence="8 21" id="KW-0812">Transmembrane</keyword>
<dbReference type="Pfam" id="PF13896">
    <property type="entry name" value="Glyco_transf_49"/>
    <property type="match status" value="1"/>
</dbReference>
<proteinExistence type="inferred from homology"/>
<sequence length="471" mass="54522">MEPIFALSLSIPVRLAFRNFPLITLILTVTLMWLMVIHQEKQGQPEFDSSSDFNTDEHRQAQDLEKDTNGFIFTSFSSESRCTLQGLLPELPFSRSRFDNKRIIRIFDYVRTGKSWENLVNQYSICLATQSSLDRIKHIPELLKTWRGPVSLAVYITNEEEWLMLNLYIRFLERCYPSFGNQVSIHLAVPSSLDQFCFKEGVLEKWEANQATIENKYQCHEVHDFMNLLISTFPITEKAKLALKEVYPQNHMRNIARKGCATDWTFSTDIDIIPSEGLAENLQEFYDSLKENRINCEKCAYVIPTFELEETQPFPKTKRELIACYESGAARQFHGKYYSTAHNATNFPLWASTNLEDGPVTLSHNVTSSQTFLYEPFYVSSDLIPPFDERFLGYGFTRNSQFQAAFYAGWNFTVLTPVFNIHPGLQTHKTVISPKKEGVGKNVRKEQTSRNYQIFKKVLKEMKLKQAEGIF</sequence>
<evidence type="ECO:0000313" key="23">
    <source>
        <dbReference type="Proteomes" id="UP000094527"/>
    </source>
</evidence>
<evidence type="ECO:0000256" key="21">
    <source>
        <dbReference type="SAM" id="Phobius"/>
    </source>
</evidence>
<comment type="cofactor">
    <cofactor evidence="1">
        <name>Mn(2+)</name>
        <dbReference type="ChEBI" id="CHEBI:29035"/>
    </cofactor>
</comment>
<comment type="similarity">
    <text evidence="4">Belongs to the glycosyltransferase 49 family.</text>
</comment>
<evidence type="ECO:0000256" key="16">
    <source>
        <dbReference type="ARBA" id="ARBA00030723"/>
    </source>
</evidence>
<comment type="caution">
    <text evidence="22">The sequence shown here is derived from an EMBL/GenBank/DDBJ whole genome shotgun (WGS) entry which is preliminary data.</text>
</comment>
<keyword evidence="13 21" id="KW-0472">Membrane</keyword>
<dbReference type="GO" id="GO:0015020">
    <property type="term" value="F:glucuronosyltransferase activity"/>
    <property type="evidence" value="ECO:0007669"/>
    <property type="project" value="InterPro"/>
</dbReference>
<name>A0A1D2N7B9_ORCCI</name>
<comment type="catalytic activity">
    <reaction evidence="20">
        <text>3-O-[beta-D-Xyl-(1-&gt;4)-Rib-ol-P-Rib-ol-P-3-beta-D-GalNAc-(1-&gt;3)-beta-D-GlcNAc-(1-&gt;4)-(O-6-P-alpha-D-Man)]-Thr-[protein] + UDP-alpha-D-glucuronate = 3-O-[beta-D-GlcA-(1-&gt;3)-beta-D-Xyl-(1-&gt;4)-Rib-ol-P-Rib-ol-P-3-beta-D-GalNAc-(1-&gt;3)-beta-D-GlcNAc-(1-&gt;4)-(O-6-P-alpha-D-Man)]-Thr-[protein] + UDP + H(+)</text>
        <dbReference type="Rhea" id="RHEA:46860"/>
        <dbReference type="Rhea" id="RHEA-COMP:15023"/>
        <dbReference type="Rhea" id="RHEA-COMP:17482"/>
        <dbReference type="ChEBI" id="CHEBI:15378"/>
        <dbReference type="ChEBI" id="CHEBI:58052"/>
        <dbReference type="ChEBI" id="CHEBI:58223"/>
        <dbReference type="ChEBI" id="CHEBI:142405"/>
        <dbReference type="ChEBI" id="CHEBI:177336"/>
    </reaction>
</comment>
<keyword evidence="7 22" id="KW-0808">Transferase</keyword>
<evidence type="ECO:0000256" key="8">
    <source>
        <dbReference type="ARBA" id="ARBA00022692"/>
    </source>
</evidence>
<evidence type="ECO:0000256" key="12">
    <source>
        <dbReference type="ARBA" id="ARBA00023034"/>
    </source>
</evidence>
<comment type="pathway">
    <text evidence="3">Protein modification; protein glycosylation.</text>
</comment>
<evidence type="ECO:0000256" key="6">
    <source>
        <dbReference type="ARBA" id="ARBA00022676"/>
    </source>
</evidence>
<dbReference type="PANTHER" id="PTHR46420">
    <property type="entry name" value="BETA-1,4-GLUCURONYLTRANSFERASE 1"/>
    <property type="match status" value="1"/>
</dbReference>
<evidence type="ECO:0000256" key="11">
    <source>
        <dbReference type="ARBA" id="ARBA00022989"/>
    </source>
</evidence>
<dbReference type="PANTHER" id="PTHR46420:SF1">
    <property type="entry name" value="BETA-1,4-GLUCURONYLTRANSFERASE 1"/>
    <property type="match status" value="1"/>
</dbReference>
<evidence type="ECO:0000256" key="13">
    <source>
        <dbReference type="ARBA" id="ARBA00023136"/>
    </source>
</evidence>
<dbReference type="OMA" id="NMKGKFD"/>
<evidence type="ECO:0000256" key="18">
    <source>
        <dbReference type="ARBA" id="ARBA00032181"/>
    </source>
</evidence>
<evidence type="ECO:0000256" key="15">
    <source>
        <dbReference type="ARBA" id="ARBA00023211"/>
    </source>
</evidence>
<evidence type="ECO:0000256" key="5">
    <source>
        <dbReference type="ARBA" id="ARBA00017962"/>
    </source>
</evidence>
<evidence type="ECO:0000256" key="19">
    <source>
        <dbReference type="ARBA" id="ARBA00033291"/>
    </source>
</evidence>
<keyword evidence="23" id="KW-1185">Reference proteome</keyword>
<evidence type="ECO:0000256" key="7">
    <source>
        <dbReference type="ARBA" id="ARBA00022679"/>
    </source>
</evidence>
<keyword evidence="14" id="KW-0325">Glycoprotein</keyword>
<comment type="subcellular location">
    <subcellularLocation>
        <location evidence="2">Golgi apparatus membrane</location>
        <topology evidence="2">Single-pass type II membrane protein</topology>
    </subcellularLocation>
</comment>
<protein>
    <recommendedName>
        <fullName evidence="5">Beta-1,4-glucuronyltransferase 1</fullName>
    </recommendedName>
    <alternativeName>
        <fullName evidence="16">I-beta-1,3-N-acetylglucosaminyltransferase</fullName>
    </alternativeName>
    <alternativeName>
        <fullName evidence="19">N-acetyllactosaminide beta-1,3-N-acetylglucosaminyltransferase</fullName>
    </alternativeName>
    <alternativeName>
        <fullName evidence="17">Poly-N-acetyllactosamine extension enzyme</fullName>
    </alternativeName>
    <alternativeName>
        <fullName evidence="18">UDP-GlcNAc:betaGal beta-1,3-N-acetylglucosaminyltransferase 1</fullName>
    </alternativeName>
</protein>
<keyword evidence="11 21" id="KW-1133">Transmembrane helix</keyword>
<evidence type="ECO:0000313" key="22">
    <source>
        <dbReference type="EMBL" id="ODN01168.1"/>
    </source>
</evidence>
<keyword evidence="9" id="KW-0479">Metal-binding</keyword>
<evidence type="ECO:0000256" key="17">
    <source>
        <dbReference type="ARBA" id="ARBA00032175"/>
    </source>
</evidence>
<evidence type="ECO:0000256" key="10">
    <source>
        <dbReference type="ARBA" id="ARBA00022968"/>
    </source>
</evidence>
<evidence type="ECO:0000256" key="2">
    <source>
        <dbReference type="ARBA" id="ARBA00004323"/>
    </source>
</evidence>
<reference evidence="22 23" key="1">
    <citation type="journal article" date="2016" name="Genome Biol. Evol.">
        <title>Gene Family Evolution Reflects Adaptation to Soil Environmental Stressors in the Genome of the Collembolan Orchesella cincta.</title>
        <authorList>
            <person name="Faddeeva-Vakhrusheva A."/>
            <person name="Derks M.F."/>
            <person name="Anvar S.Y."/>
            <person name="Agamennone V."/>
            <person name="Suring W."/>
            <person name="Smit S."/>
            <person name="van Straalen N.M."/>
            <person name="Roelofs D."/>
        </authorList>
    </citation>
    <scope>NUCLEOTIDE SEQUENCE [LARGE SCALE GENOMIC DNA]</scope>
    <source>
        <tissue evidence="22">Mixed pool</tissue>
    </source>
</reference>
<dbReference type="STRING" id="48709.A0A1D2N7B9"/>
<dbReference type="GO" id="GO:0000139">
    <property type="term" value="C:Golgi membrane"/>
    <property type="evidence" value="ECO:0007669"/>
    <property type="project" value="UniProtKB-SubCell"/>
</dbReference>
<dbReference type="Proteomes" id="UP000094527">
    <property type="component" value="Unassembled WGS sequence"/>
</dbReference>
<dbReference type="EMBL" id="LJIJ01000168">
    <property type="protein sequence ID" value="ODN01168.1"/>
    <property type="molecule type" value="Genomic_DNA"/>
</dbReference>
<evidence type="ECO:0000256" key="20">
    <source>
        <dbReference type="ARBA" id="ARBA00047852"/>
    </source>
</evidence>
<evidence type="ECO:0000256" key="14">
    <source>
        <dbReference type="ARBA" id="ARBA00023180"/>
    </source>
</evidence>
<keyword evidence="6" id="KW-0328">Glycosyltransferase</keyword>